<dbReference type="Pfam" id="PF17921">
    <property type="entry name" value="Integrase_H2C2"/>
    <property type="match status" value="1"/>
</dbReference>
<protein>
    <recommendedName>
        <fullName evidence="1">Integrase zinc-binding domain-containing protein</fullName>
    </recommendedName>
</protein>
<evidence type="ECO:0000313" key="2">
    <source>
        <dbReference type="EMBL" id="KAK6765257.1"/>
    </source>
</evidence>
<evidence type="ECO:0000259" key="1">
    <source>
        <dbReference type="Pfam" id="PF17921"/>
    </source>
</evidence>
<gene>
    <name evidence="2" type="primary">Necator_chrX.g25426</name>
    <name evidence="2" type="ORF">RB195_025260</name>
</gene>
<comment type="caution">
    <text evidence="2">The sequence shown here is derived from an EMBL/GenBank/DDBJ whole genome shotgun (WGS) entry which is preliminary data.</text>
</comment>
<dbReference type="InterPro" id="IPR012337">
    <property type="entry name" value="RNaseH-like_sf"/>
</dbReference>
<dbReference type="Gene3D" id="1.10.340.70">
    <property type="match status" value="1"/>
</dbReference>
<sequence>MATAKLAGLKSKMTIPKLELNALRLATRIRVLEIRSIIDHLKERGYGVQLGHIASQENPADCAIRGVDKSQFHDHLWWKGPQFLAQPVEDWESGIETKLACKASVKQHQLAWISSTTLTALPPLNPYTDHQRILRCKGRLGRSTLEEQTKFPMLVLQRKWLSRLIITDCHREIHASISHTMCRVRERYWIPKLRAEATSTIRRCTECQKMSNLPYKYPQQGHLPARRVTKSRPFEHVRLDYFGPITVKSDGGATKCYGCIITCMVARCYAGFFARRGAPQNITSDNVPTFALGDVVLSECFETARNHPGVAKEISCRQIRLIYNTASAPWQGGVYEHLIRSVKLAMYKSLGKATPSREELGTLIEIEGTLNT</sequence>
<dbReference type="InterPro" id="IPR036397">
    <property type="entry name" value="RNaseH_sf"/>
</dbReference>
<reference evidence="2 3" key="1">
    <citation type="submission" date="2023-08" db="EMBL/GenBank/DDBJ databases">
        <title>A Necator americanus chromosomal reference genome.</title>
        <authorList>
            <person name="Ilik V."/>
            <person name="Petrzelkova K.J."/>
            <person name="Pardy F."/>
            <person name="Fuh T."/>
            <person name="Niatou-Singa F.S."/>
            <person name="Gouil Q."/>
            <person name="Baker L."/>
            <person name="Ritchie M.E."/>
            <person name="Jex A.R."/>
            <person name="Gazzola D."/>
            <person name="Li H."/>
            <person name="Toshio Fujiwara R."/>
            <person name="Zhan B."/>
            <person name="Aroian R.V."/>
            <person name="Pafco B."/>
            <person name="Schwarz E.M."/>
        </authorList>
    </citation>
    <scope>NUCLEOTIDE SEQUENCE [LARGE SCALE GENOMIC DNA]</scope>
    <source>
        <strain evidence="2 3">Aroian</strain>
        <tissue evidence="2">Whole animal</tissue>
    </source>
</reference>
<name>A0ABR1ERI9_NECAM</name>
<dbReference type="PANTHER" id="PTHR47331">
    <property type="entry name" value="PHD-TYPE DOMAIN-CONTAINING PROTEIN"/>
    <property type="match status" value="1"/>
</dbReference>
<evidence type="ECO:0000313" key="3">
    <source>
        <dbReference type="Proteomes" id="UP001303046"/>
    </source>
</evidence>
<dbReference type="Gene3D" id="3.30.420.10">
    <property type="entry name" value="Ribonuclease H-like superfamily/Ribonuclease H"/>
    <property type="match status" value="1"/>
</dbReference>
<organism evidence="2 3">
    <name type="scientific">Necator americanus</name>
    <name type="common">Human hookworm</name>
    <dbReference type="NCBI Taxonomy" id="51031"/>
    <lineage>
        <taxon>Eukaryota</taxon>
        <taxon>Metazoa</taxon>
        <taxon>Ecdysozoa</taxon>
        <taxon>Nematoda</taxon>
        <taxon>Chromadorea</taxon>
        <taxon>Rhabditida</taxon>
        <taxon>Rhabditina</taxon>
        <taxon>Rhabditomorpha</taxon>
        <taxon>Strongyloidea</taxon>
        <taxon>Ancylostomatidae</taxon>
        <taxon>Bunostominae</taxon>
        <taxon>Necator</taxon>
    </lineage>
</organism>
<dbReference type="InterPro" id="IPR041588">
    <property type="entry name" value="Integrase_H2C2"/>
</dbReference>
<feature type="domain" description="Integrase zinc-binding" evidence="1">
    <location>
        <begin position="162"/>
        <end position="210"/>
    </location>
</feature>
<dbReference type="SUPFAM" id="SSF53098">
    <property type="entry name" value="Ribonuclease H-like"/>
    <property type="match status" value="1"/>
</dbReference>
<proteinExistence type="predicted"/>
<dbReference type="EMBL" id="JAVFWL010000006">
    <property type="protein sequence ID" value="KAK6765257.1"/>
    <property type="molecule type" value="Genomic_DNA"/>
</dbReference>
<dbReference type="Proteomes" id="UP001303046">
    <property type="component" value="Unassembled WGS sequence"/>
</dbReference>
<keyword evidence="3" id="KW-1185">Reference proteome</keyword>
<accession>A0ABR1ERI9</accession>